<comment type="similarity">
    <text evidence="3">Belongs to the CCNDBP1 family.</text>
</comment>
<evidence type="ECO:0000256" key="6">
    <source>
        <dbReference type="ARBA" id="ARBA00023306"/>
    </source>
</evidence>
<dbReference type="STRING" id="1077348.A0A2G8RRT1"/>
<evidence type="ECO:0000256" key="4">
    <source>
        <dbReference type="ARBA" id="ARBA00022490"/>
    </source>
</evidence>
<dbReference type="PANTHER" id="PTHR15492">
    <property type="entry name" value="CYCLIN D1-BINDING PROTEIN 1"/>
    <property type="match status" value="1"/>
</dbReference>
<dbReference type="EMBL" id="AYKW01000067">
    <property type="protein sequence ID" value="PIL24203.1"/>
    <property type="molecule type" value="Genomic_DNA"/>
</dbReference>
<sequence>MFAEDGGDDYLVRTGTVHDRIEKARRELPADNVSAVKKRWKADKGMLEDSLEEISSMVEVDHQGEDDLDGDELDDEWDELGFGSAKTLSEAELERTKKIQPIARFVTLFHKRVVPDVLVPLSSSPPDPNGLNQALDALPPLSNSVVVAMEELVAALYAPQKLNPLAASVVSLVEAIRTVHASIATDLMLSPLNLEKDMSALSINGAKDGGEKKTKDPRKWFDSCLAQIDKSAKAVGELLNSQVDNGT</sequence>
<dbReference type="InterPro" id="IPR049317">
    <property type="entry name" value="GCIP-like_N"/>
</dbReference>
<dbReference type="GO" id="GO:0005634">
    <property type="term" value="C:nucleus"/>
    <property type="evidence" value="ECO:0007669"/>
    <property type="project" value="UniProtKB-SubCell"/>
</dbReference>
<evidence type="ECO:0000259" key="8">
    <source>
        <dbReference type="Pfam" id="PF20936"/>
    </source>
</evidence>
<organism evidence="9 10">
    <name type="scientific">Ganoderma sinense ZZ0214-1</name>
    <dbReference type="NCBI Taxonomy" id="1077348"/>
    <lineage>
        <taxon>Eukaryota</taxon>
        <taxon>Fungi</taxon>
        <taxon>Dikarya</taxon>
        <taxon>Basidiomycota</taxon>
        <taxon>Agaricomycotina</taxon>
        <taxon>Agaricomycetes</taxon>
        <taxon>Polyporales</taxon>
        <taxon>Polyporaceae</taxon>
        <taxon>Ganoderma</taxon>
    </lineage>
</organism>
<evidence type="ECO:0000256" key="1">
    <source>
        <dbReference type="ARBA" id="ARBA00004123"/>
    </source>
</evidence>
<dbReference type="AlphaFoldDB" id="A0A2G8RRT1"/>
<dbReference type="PANTHER" id="PTHR15492:SF1">
    <property type="entry name" value="CYCLIN-D1-BINDING PROTEIN 1"/>
    <property type="match status" value="1"/>
</dbReference>
<dbReference type="Pfam" id="PF13324">
    <property type="entry name" value="GCIP_N"/>
    <property type="match status" value="1"/>
</dbReference>
<evidence type="ECO:0000256" key="2">
    <source>
        <dbReference type="ARBA" id="ARBA00004496"/>
    </source>
</evidence>
<evidence type="ECO:0000313" key="9">
    <source>
        <dbReference type="EMBL" id="PIL24203.1"/>
    </source>
</evidence>
<dbReference type="Gene3D" id="1.20.1410.10">
    <property type="entry name" value="I/LWEQ domain"/>
    <property type="match status" value="1"/>
</dbReference>
<dbReference type="InterPro" id="IPR049318">
    <property type="entry name" value="GCIP_C"/>
</dbReference>
<dbReference type="OrthoDB" id="41588at2759"/>
<comment type="caution">
    <text evidence="9">The sequence shown here is derived from an EMBL/GenBank/DDBJ whole genome shotgun (WGS) entry which is preliminary data.</text>
</comment>
<evidence type="ECO:0000313" key="10">
    <source>
        <dbReference type="Proteomes" id="UP000230002"/>
    </source>
</evidence>
<keyword evidence="4" id="KW-0963">Cytoplasm</keyword>
<accession>A0A2G8RRT1</accession>
<comment type="subcellular location">
    <subcellularLocation>
        <location evidence="2">Cytoplasm</location>
    </subcellularLocation>
    <subcellularLocation>
        <location evidence="1">Nucleus</location>
    </subcellularLocation>
</comment>
<dbReference type="Pfam" id="PF20936">
    <property type="entry name" value="GCIP_C"/>
    <property type="match status" value="1"/>
</dbReference>
<keyword evidence="10" id="KW-1185">Reference proteome</keyword>
<feature type="domain" description="Cyclin-D1-binding protein 1-like C-terminal" evidence="8">
    <location>
        <begin position="73"/>
        <end position="179"/>
    </location>
</feature>
<reference evidence="9 10" key="1">
    <citation type="journal article" date="2015" name="Sci. Rep.">
        <title>Chromosome-level genome map provides insights into diverse defense mechanisms in the medicinal fungus Ganoderma sinense.</title>
        <authorList>
            <person name="Zhu Y."/>
            <person name="Xu J."/>
            <person name="Sun C."/>
            <person name="Zhou S."/>
            <person name="Xu H."/>
            <person name="Nelson D.R."/>
            <person name="Qian J."/>
            <person name="Song J."/>
            <person name="Luo H."/>
            <person name="Xiang L."/>
            <person name="Li Y."/>
            <person name="Xu Z."/>
            <person name="Ji A."/>
            <person name="Wang L."/>
            <person name="Lu S."/>
            <person name="Hayward A."/>
            <person name="Sun W."/>
            <person name="Li X."/>
            <person name="Schwartz D.C."/>
            <person name="Wang Y."/>
            <person name="Chen S."/>
        </authorList>
    </citation>
    <scope>NUCLEOTIDE SEQUENCE [LARGE SCALE GENOMIC DNA]</scope>
    <source>
        <strain evidence="9 10">ZZ0214-1</strain>
    </source>
</reference>
<keyword evidence="5" id="KW-0539">Nucleus</keyword>
<name>A0A2G8RRT1_9APHY</name>
<proteinExistence type="inferred from homology"/>
<evidence type="ECO:0000256" key="5">
    <source>
        <dbReference type="ARBA" id="ARBA00023242"/>
    </source>
</evidence>
<protein>
    <submittedName>
        <fullName evidence="9">Uncharacterized protein</fullName>
    </submittedName>
</protein>
<dbReference type="InterPro" id="IPR026907">
    <property type="entry name" value="GCIP-like"/>
</dbReference>
<gene>
    <name evidence="9" type="ORF">GSI_13956</name>
</gene>
<dbReference type="GO" id="GO:0005737">
    <property type="term" value="C:cytoplasm"/>
    <property type="evidence" value="ECO:0007669"/>
    <property type="project" value="UniProtKB-SubCell"/>
</dbReference>
<evidence type="ECO:0000256" key="3">
    <source>
        <dbReference type="ARBA" id="ARBA00008940"/>
    </source>
</evidence>
<keyword evidence="6" id="KW-0131">Cell cycle</keyword>
<dbReference type="Proteomes" id="UP000230002">
    <property type="component" value="Unassembled WGS sequence"/>
</dbReference>
<evidence type="ECO:0000259" key="7">
    <source>
        <dbReference type="Pfam" id="PF13324"/>
    </source>
</evidence>
<feature type="domain" description="Cyclin-D1-binding protein 1-like N-terminal" evidence="7">
    <location>
        <begin position="7"/>
        <end position="59"/>
    </location>
</feature>